<dbReference type="Gene3D" id="2.30.30.40">
    <property type="entry name" value="SH3 Domains"/>
    <property type="match status" value="1"/>
</dbReference>
<gene>
    <name evidence="25" type="ORF">GEV33_008618</name>
</gene>
<evidence type="ECO:0000256" key="16">
    <source>
        <dbReference type="ARBA" id="ARBA00023136"/>
    </source>
</evidence>
<comment type="similarity">
    <text evidence="3">Belongs to the ATG7 family.</text>
</comment>
<dbReference type="Proteomes" id="UP000719412">
    <property type="component" value="Unassembled WGS sequence"/>
</dbReference>
<dbReference type="SUPFAM" id="SSF69572">
    <property type="entry name" value="Activating enzymes of the ubiquitin-like proteins"/>
    <property type="match status" value="1"/>
</dbReference>
<dbReference type="InterPro" id="IPR046349">
    <property type="entry name" value="C1-like_sf"/>
</dbReference>
<reference evidence="25" key="1">
    <citation type="journal article" date="2020" name="J Insects Food Feed">
        <title>The yellow mealworm (Tenebrio molitor) genome: a resource for the emerging insects as food and feed industry.</title>
        <authorList>
            <person name="Eriksson T."/>
            <person name="Andere A."/>
            <person name="Kelstrup H."/>
            <person name="Emery V."/>
            <person name="Picard C."/>
        </authorList>
    </citation>
    <scope>NUCLEOTIDE SEQUENCE</scope>
    <source>
        <strain evidence="25">Stoneville</strain>
        <tissue evidence="25">Whole head</tissue>
    </source>
</reference>
<comment type="caution">
    <text evidence="25">The sequence shown here is derived from an EMBL/GenBank/DDBJ whole genome shotgun (WGS) entry which is preliminary data.</text>
</comment>
<keyword evidence="13" id="KW-0862">Zinc</keyword>
<feature type="domain" description="SH3" evidence="23">
    <location>
        <begin position="939"/>
        <end position="998"/>
    </location>
</feature>
<evidence type="ECO:0000256" key="4">
    <source>
        <dbReference type="ARBA" id="ARBA00017647"/>
    </source>
</evidence>
<dbReference type="Pfam" id="PF00899">
    <property type="entry name" value="ThiF"/>
    <property type="match status" value="1"/>
</dbReference>
<dbReference type="Pfam" id="PF26085">
    <property type="entry name" value="SH3_20"/>
    <property type="match status" value="1"/>
</dbReference>
<dbReference type="InterPro" id="IPR035985">
    <property type="entry name" value="Ubiquitin-activating_enz"/>
</dbReference>
<dbReference type="CDD" id="cd20817">
    <property type="entry name" value="C1_Stac"/>
    <property type="match status" value="1"/>
</dbReference>
<dbReference type="PROSITE" id="PS50081">
    <property type="entry name" value="ZF_DAG_PE_2"/>
    <property type="match status" value="1"/>
</dbReference>
<dbReference type="FunFam" id="3.40.140.70:FF:000001">
    <property type="entry name" value="Ubiquitin-like modifier-activating enzyme atg7"/>
    <property type="match status" value="1"/>
</dbReference>
<dbReference type="Pfam" id="PF16420">
    <property type="entry name" value="ATG7_N"/>
    <property type="match status" value="1"/>
</dbReference>
<dbReference type="Gene3D" id="3.30.60.20">
    <property type="match status" value="1"/>
</dbReference>
<dbReference type="InterPro" id="IPR000594">
    <property type="entry name" value="ThiF_NAD_FAD-bd"/>
</dbReference>
<dbReference type="PROSITE" id="PS00479">
    <property type="entry name" value="ZF_DAG_PE_1"/>
    <property type="match status" value="1"/>
</dbReference>
<keyword evidence="9" id="KW-0963">Cytoplasm</keyword>
<keyword evidence="7" id="KW-0813">Transport</keyword>
<evidence type="ECO:0000259" key="23">
    <source>
        <dbReference type="PROSITE" id="PS50002"/>
    </source>
</evidence>
<comment type="subcellular location">
    <subcellularLocation>
        <location evidence="1">Cell membrane</location>
        <location evidence="1">Sarcolemma</location>
        <topology evidence="1">Peripheral membrane protein</topology>
        <orientation evidence="1">Cytoplasmic side</orientation>
    </subcellularLocation>
    <subcellularLocation>
        <location evidence="2">Cytoplasm</location>
    </subcellularLocation>
</comment>
<keyword evidence="14" id="KW-0653">Protein transport</keyword>
<feature type="region of interest" description="Disordered" evidence="22">
    <location>
        <begin position="252"/>
        <end position="295"/>
    </location>
</feature>
<dbReference type="GO" id="GO:0006914">
    <property type="term" value="P:autophagy"/>
    <property type="evidence" value="ECO:0007669"/>
    <property type="project" value="UniProtKB-KW"/>
</dbReference>
<evidence type="ECO:0000256" key="15">
    <source>
        <dbReference type="ARBA" id="ARBA00023006"/>
    </source>
</evidence>
<dbReference type="FunFam" id="1.20.1270.60:FF:000071">
    <property type="entry name" value="Uncharacterized protein, isoform U"/>
    <property type="match status" value="1"/>
</dbReference>
<keyword evidence="11" id="KW-0677">Repeat</keyword>
<dbReference type="SUPFAM" id="SSF57889">
    <property type="entry name" value="Cysteine-rich domain"/>
    <property type="match status" value="1"/>
</dbReference>
<dbReference type="EMBL" id="JABDTM020024552">
    <property type="protein sequence ID" value="KAH0814173.1"/>
    <property type="molecule type" value="Genomic_DNA"/>
</dbReference>
<dbReference type="InterPro" id="IPR042523">
    <property type="entry name" value="Atg7_N_2"/>
</dbReference>
<accession>A0A8J6HIE5</accession>
<feature type="region of interest" description="Disordered" evidence="22">
    <location>
        <begin position="729"/>
        <end position="894"/>
    </location>
</feature>
<dbReference type="GO" id="GO:0015031">
    <property type="term" value="P:protein transport"/>
    <property type="evidence" value="ECO:0007669"/>
    <property type="project" value="UniProtKB-KW"/>
</dbReference>
<dbReference type="InterPro" id="IPR027267">
    <property type="entry name" value="AH/BAR_dom_sf"/>
</dbReference>
<evidence type="ECO:0000256" key="8">
    <source>
        <dbReference type="ARBA" id="ARBA00022475"/>
    </source>
</evidence>
<dbReference type="PANTHER" id="PTHR15135">
    <property type="entry name" value="STAC"/>
    <property type="match status" value="1"/>
</dbReference>
<keyword evidence="10" id="KW-0479">Metal-binding</keyword>
<dbReference type="FunFam" id="2.30.30.40:FF:000221">
    <property type="entry name" value="SH3 and cysteine-rich domain-containing protein 2"/>
    <property type="match status" value="1"/>
</dbReference>
<sequence>MGYESYRANDEYRSVSNKRYKPTGKHRHSLLSDFTQQLGQMYEQHAQELQMLVANFRKRNGELRKERPACPSSLFHTWETLLQEVEIDSQALGDIASILGRQVSRPLLERSFHRKIQSRKVFSQRESYETIVAKTEEKLVKCRQEYKNAYLSYLSGPTTESLSSYFNTHNAYVQQLHATNGMLEEYGKDTLPQLLQELEEIYTDLCAAVSEAVLQGAEVVSARAVEQTRRYEGLISQCKSVSSSTDLAHLARSLPTPAGRPPVLKRPFVPPQPPPPPDPVDGEPQDIQNDNIPPPLKDELVIDRLSAVQVKPSHDVLRKEAADLEAQIRQIQDALETLLRIQQRSVEAALYNKANELQEDISMKRFDLRVAQIHLSAINAQGQTQFICPDGKKTVVNGASSADIPGMDSHIVTLARKQIQVISIKALGLRLSGALDMCIKKEAIFGENLSSAVHSIINNFQFIDRGWDKKPKNQQNNRKKHETICDGVRPASSGSGALPRTGGALGCATASLRIEDYQYTSGRTKSFRCRIRNRGRAARSAGSSRIKLRIFGKVRDSTMGWVTLKAHLKELFTSKLEGDTGRERKMSSASTASMKNKWLKAFKSLKTPPPENTDKKNGSAATRELLKGDPDAHNFQEYTYKKITPCDVCSQVLRGHTRQGLKCRICKMNVHLDCQDKASKCQTKARLLRRQKSTSEIETRVQDAAAEDEKSPEVDQIYQVLKQATEISNSKPRVNVEPATPGITVDRSANSNPGSSGSSGQSLNRRPGPPIQPSRAAGPNLAVINPAPCSTSSDRRQGAPGTSESSSMRRRLFAGMKSLTGFGSRSRHGSPGHRSISLPETPHSPRRQKLNLRMKSLSLDSPESTEHVQRRKHHGANVASDPHSNQTPSSPVHNRRLLSAKNIRMSSVELPDENDKSPSSASTSPCPSPVGAKKSHRLLPTNLYVVLYNFKSRHQDELDLKAGYKVTVIDTSDPDWWKGKCLGRVGFFPSKYVSKLSPGEKPLQISSIWKPLVHLSWEIGDRYRIEKLFLASTPPEILNSTRVNFSVTLFFILVTHNLQVSDGDNGLMLLRDQIVIQIGEELDGMVMIRSGDNRQGVCPVKFLQETPPPNTLKKIYYPNPSKIMIQNNVLLSKQNNKKNINAGNILQYYYNNFNKNTSKQTNVYNNNVLQRRRNELAFLHGKAPFSSTKRPLSIRLSTPKHVVNFFSKPFRSDSQKRPLLLQNASHHSNNPNFKIIPNKNGLKISSIYTISDNVDKFSLYRKNLYISSNSRPLFVRNSVFFEKIRTMDPEKPHLQFVPVSSFVQPSFWNKLYELKINIDKLDESERDICGFFANTSSTWTTHIVEVDSTSFNSTFNKQNDNVPFHGQIFNKNTIEQFKDCDKTALINQEGRRFLDDLKSGKILEKPSMLNFFCILSFSDLKKYHFYYWFAFPVPHNLEITLDGVCPISQQFSEEQIATLSENYLQLEAHQKAYFLWHQNQTHSLQSKLKDITDANHEEYYFAFADYISVGNHPKSQLKNYIIFLLHYCPFLGGKTVNFLLLFLDRKLSCSPSLIYKLTLPQVNATIEDIIYGGGDNAWAGWEKNEKNKFGPRFSNMKATMDPQVLFEESVDLNLKLMKWRLLPEINLETIKHVKCLLLGAGTLGCSVARNLLGWGVRNFTFVDNSTVSYSNPVRQHLFNYDDAINSKPKAQAAADNLRKIFPSIV</sequence>
<evidence type="ECO:0000256" key="19">
    <source>
        <dbReference type="ARBA" id="ARBA00032823"/>
    </source>
</evidence>
<feature type="coiled-coil region" evidence="21">
    <location>
        <begin position="314"/>
        <end position="344"/>
    </location>
</feature>
<dbReference type="Pfam" id="PF00130">
    <property type="entry name" value="C1_1"/>
    <property type="match status" value="1"/>
</dbReference>
<dbReference type="FunFam" id="3.30.60.20:FF:000056">
    <property type="entry name" value="Uncharacterized protein, isoform C"/>
    <property type="match status" value="1"/>
</dbReference>
<dbReference type="InterPro" id="IPR002219">
    <property type="entry name" value="PKC_DAG/PE"/>
</dbReference>
<feature type="compositionally biased region" description="Polar residues" evidence="22">
    <location>
        <begin position="882"/>
        <end position="892"/>
    </location>
</feature>
<evidence type="ECO:0000256" key="18">
    <source>
        <dbReference type="ARBA" id="ARBA00030242"/>
    </source>
</evidence>
<feature type="region of interest" description="Disordered" evidence="22">
    <location>
        <begin position="689"/>
        <end position="713"/>
    </location>
</feature>
<feature type="region of interest" description="Disordered" evidence="22">
    <location>
        <begin position="468"/>
        <end position="494"/>
    </location>
</feature>
<keyword evidence="6 20" id="KW-0728">SH3 domain</keyword>
<dbReference type="Gene3D" id="3.40.140.70">
    <property type="entry name" value="Ubiquitin-like modifier-activating enzyme ATG7 N-terminal domain"/>
    <property type="match status" value="1"/>
</dbReference>
<dbReference type="InterPro" id="IPR039688">
    <property type="entry name" value="STAC1/2/3"/>
</dbReference>
<dbReference type="InterPro" id="IPR001452">
    <property type="entry name" value="SH3_domain"/>
</dbReference>
<evidence type="ECO:0000256" key="1">
    <source>
        <dbReference type="ARBA" id="ARBA00004278"/>
    </source>
</evidence>
<proteinExistence type="inferred from homology"/>
<evidence type="ECO:0000256" key="14">
    <source>
        <dbReference type="ARBA" id="ARBA00022927"/>
    </source>
</evidence>
<keyword evidence="8" id="KW-1003">Cell membrane</keyword>
<evidence type="ECO:0000256" key="13">
    <source>
        <dbReference type="ARBA" id="ARBA00022833"/>
    </source>
</evidence>
<keyword evidence="12" id="KW-0863">Zinc-finger</keyword>
<feature type="compositionally biased region" description="Pro residues" evidence="22">
    <location>
        <begin position="268"/>
        <end position="279"/>
    </location>
</feature>
<dbReference type="GO" id="GO:0008270">
    <property type="term" value="F:zinc ion binding"/>
    <property type="evidence" value="ECO:0007669"/>
    <property type="project" value="UniProtKB-KW"/>
</dbReference>
<evidence type="ECO:0000256" key="5">
    <source>
        <dbReference type="ARBA" id="ARBA00018730"/>
    </source>
</evidence>
<dbReference type="SUPFAM" id="SSF50044">
    <property type="entry name" value="SH3-domain"/>
    <property type="match status" value="1"/>
</dbReference>
<dbReference type="Pfam" id="PF00018">
    <property type="entry name" value="SH3_1"/>
    <property type="match status" value="1"/>
</dbReference>
<name>A0A8J6HIE5_TENMO</name>
<dbReference type="Gene3D" id="3.40.50.720">
    <property type="entry name" value="NAD(P)-binding Rossmann-like Domain"/>
    <property type="match status" value="1"/>
</dbReference>
<evidence type="ECO:0000256" key="22">
    <source>
        <dbReference type="SAM" id="MobiDB-lite"/>
    </source>
</evidence>
<dbReference type="SMART" id="SM00326">
    <property type="entry name" value="SH3"/>
    <property type="match status" value="1"/>
</dbReference>
<evidence type="ECO:0000256" key="6">
    <source>
        <dbReference type="ARBA" id="ARBA00022443"/>
    </source>
</evidence>
<dbReference type="GO" id="GO:1903078">
    <property type="term" value="P:positive regulation of protein localization to plasma membrane"/>
    <property type="evidence" value="ECO:0007669"/>
    <property type="project" value="TreeGrafter"/>
</dbReference>
<dbReference type="GO" id="GO:0003009">
    <property type="term" value="P:skeletal muscle contraction"/>
    <property type="evidence" value="ECO:0007669"/>
    <property type="project" value="TreeGrafter"/>
</dbReference>
<evidence type="ECO:0000313" key="25">
    <source>
        <dbReference type="EMBL" id="KAH0814173.1"/>
    </source>
</evidence>
<feature type="region of interest" description="Disordered" evidence="22">
    <location>
        <begin position="909"/>
        <end position="933"/>
    </location>
</feature>
<keyword evidence="16" id="KW-0472">Membrane</keyword>
<dbReference type="Gene3D" id="3.40.140.100">
    <property type="entry name" value="Ubiquitin-like modifier-activating enzyme ATG7 C-terminal domain"/>
    <property type="match status" value="1"/>
</dbReference>
<evidence type="ECO:0000256" key="20">
    <source>
        <dbReference type="PROSITE-ProRule" id="PRU00192"/>
    </source>
</evidence>
<evidence type="ECO:0000256" key="12">
    <source>
        <dbReference type="ARBA" id="ARBA00022771"/>
    </source>
</evidence>
<keyword evidence="15" id="KW-0072">Autophagy</keyword>
<evidence type="ECO:0000256" key="2">
    <source>
        <dbReference type="ARBA" id="ARBA00004496"/>
    </source>
</evidence>
<evidence type="ECO:0000256" key="11">
    <source>
        <dbReference type="ARBA" id="ARBA00022737"/>
    </source>
</evidence>
<dbReference type="Gene3D" id="1.20.1270.60">
    <property type="entry name" value="Arfaptin homology (AH) domain/BAR domain"/>
    <property type="match status" value="1"/>
</dbReference>
<dbReference type="InterPro" id="IPR032197">
    <property type="entry name" value="Atg7_N"/>
</dbReference>
<dbReference type="InterPro" id="IPR042522">
    <property type="entry name" value="Atg7_N_1"/>
</dbReference>
<keyword evidence="21" id="KW-0175">Coiled coil</keyword>
<dbReference type="SMART" id="SM00109">
    <property type="entry name" value="C1"/>
    <property type="match status" value="1"/>
</dbReference>
<reference evidence="25" key="2">
    <citation type="submission" date="2021-08" db="EMBL/GenBank/DDBJ databases">
        <authorList>
            <person name="Eriksson T."/>
        </authorList>
    </citation>
    <scope>NUCLEOTIDE SEQUENCE</scope>
    <source>
        <strain evidence="25">Stoneville</strain>
        <tissue evidence="25">Whole head</tissue>
    </source>
</reference>
<dbReference type="PANTHER" id="PTHR15135:SF7">
    <property type="entry name" value="STAC-LIKE, ISOFORM J"/>
    <property type="match status" value="1"/>
</dbReference>
<dbReference type="GO" id="GO:0008641">
    <property type="term" value="F:ubiquitin-like modifier activating enzyme activity"/>
    <property type="evidence" value="ECO:0007669"/>
    <property type="project" value="InterPro"/>
</dbReference>
<keyword evidence="26" id="KW-1185">Reference proteome</keyword>
<dbReference type="PROSITE" id="PS50002">
    <property type="entry name" value="SH3"/>
    <property type="match status" value="1"/>
</dbReference>
<dbReference type="SUPFAM" id="SSF103657">
    <property type="entry name" value="BAR/IMD domain-like"/>
    <property type="match status" value="1"/>
</dbReference>
<evidence type="ECO:0000259" key="24">
    <source>
        <dbReference type="PROSITE" id="PS50081"/>
    </source>
</evidence>
<dbReference type="GO" id="GO:0005737">
    <property type="term" value="C:cytoplasm"/>
    <property type="evidence" value="ECO:0007669"/>
    <property type="project" value="UniProtKB-SubCell"/>
</dbReference>
<evidence type="ECO:0000256" key="17">
    <source>
        <dbReference type="ARBA" id="ARBA00029897"/>
    </source>
</evidence>
<evidence type="ECO:0000256" key="21">
    <source>
        <dbReference type="SAM" id="Coils"/>
    </source>
</evidence>
<evidence type="ECO:0000313" key="26">
    <source>
        <dbReference type="Proteomes" id="UP000719412"/>
    </source>
</evidence>
<feature type="compositionally biased region" description="Basic and acidic residues" evidence="22">
    <location>
        <begin position="693"/>
        <end position="713"/>
    </location>
</feature>
<evidence type="ECO:0000256" key="10">
    <source>
        <dbReference type="ARBA" id="ARBA00022723"/>
    </source>
</evidence>
<evidence type="ECO:0000256" key="9">
    <source>
        <dbReference type="ARBA" id="ARBA00022490"/>
    </source>
</evidence>
<feature type="domain" description="Phorbol-ester/DAG-type" evidence="24">
    <location>
        <begin position="632"/>
        <end position="681"/>
    </location>
</feature>
<protein>
    <recommendedName>
        <fullName evidence="4">Ubiquitin-like modifier-activating enzyme ATG7</fullName>
    </recommendedName>
    <alternativeName>
        <fullName evidence="17 19">ATG12-activating enzyme E1 ATG7</fullName>
    </alternativeName>
    <alternativeName>
        <fullName evidence="18">Autophagy-related protein 7</fullName>
    </alternativeName>
    <alternativeName>
        <fullName evidence="5">Ubiquitin-like modifier-activating enzyme atg7</fullName>
    </alternativeName>
</protein>
<organism evidence="25 26">
    <name type="scientific">Tenebrio molitor</name>
    <name type="common">Yellow mealworm beetle</name>
    <dbReference type="NCBI Taxonomy" id="7067"/>
    <lineage>
        <taxon>Eukaryota</taxon>
        <taxon>Metazoa</taxon>
        <taxon>Ecdysozoa</taxon>
        <taxon>Arthropoda</taxon>
        <taxon>Hexapoda</taxon>
        <taxon>Insecta</taxon>
        <taxon>Pterygota</taxon>
        <taxon>Neoptera</taxon>
        <taxon>Endopterygota</taxon>
        <taxon>Coleoptera</taxon>
        <taxon>Polyphaga</taxon>
        <taxon>Cucujiformia</taxon>
        <taxon>Tenebrionidae</taxon>
        <taxon>Tenebrio</taxon>
    </lineage>
</organism>
<evidence type="ECO:0000256" key="3">
    <source>
        <dbReference type="ARBA" id="ARBA00010931"/>
    </source>
</evidence>
<evidence type="ECO:0000256" key="7">
    <source>
        <dbReference type="ARBA" id="ARBA00022448"/>
    </source>
</evidence>
<dbReference type="InterPro" id="IPR059031">
    <property type="entry name" value="SH3_20"/>
</dbReference>
<dbReference type="InterPro" id="IPR036028">
    <property type="entry name" value="SH3-like_dom_sf"/>
</dbReference>
<feature type="compositionally biased region" description="Low complexity" evidence="22">
    <location>
        <begin position="747"/>
        <end position="766"/>
    </location>
</feature>
<dbReference type="GO" id="GO:0042383">
    <property type="term" value="C:sarcolemma"/>
    <property type="evidence" value="ECO:0007669"/>
    <property type="project" value="UniProtKB-SubCell"/>
</dbReference>